<evidence type="ECO:0000313" key="2">
    <source>
        <dbReference type="Proteomes" id="UP001589619"/>
    </source>
</evidence>
<name>A0ABV5VU52_9BACL</name>
<dbReference type="EMBL" id="JBHMAG010000007">
    <property type="protein sequence ID" value="MFB9751839.1"/>
    <property type="molecule type" value="Genomic_DNA"/>
</dbReference>
<evidence type="ECO:0008006" key="3">
    <source>
        <dbReference type="Google" id="ProtNLM"/>
    </source>
</evidence>
<gene>
    <name evidence="1" type="ORF">ACFFNY_09675</name>
</gene>
<comment type="caution">
    <text evidence="1">The sequence shown here is derived from an EMBL/GenBank/DDBJ whole genome shotgun (WGS) entry which is preliminary data.</text>
</comment>
<sequence length="77" mass="8504">MTDIHGTAASENSADALIVRDGELHGPIPALCWNPELARQSIRNLTHFEIEKIICYHGGLYEGPCNERLTELSLTAE</sequence>
<keyword evidence="2" id="KW-1185">Reference proteome</keyword>
<evidence type="ECO:0000313" key="1">
    <source>
        <dbReference type="EMBL" id="MFB9751839.1"/>
    </source>
</evidence>
<accession>A0ABV5VU52</accession>
<reference evidence="1 2" key="1">
    <citation type="submission" date="2024-09" db="EMBL/GenBank/DDBJ databases">
        <authorList>
            <person name="Sun Q."/>
            <person name="Mori K."/>
        </authorList>
    </citation>
    <scope>NUCLEOTIDE SEQUENCE [LARGE SCALE GENOMIC DNA]</scope>
    <source>
        <strain evidence="1 2">JCM 12520</strain>
    </source>
</reference>
<organism evidence="1 2">
    <name type="scientific">Paenibacillus hodogayensis</name>
    <dbReference type="NCBI Taxonomy" id="279208"/>
    <lineage>
        <taxon>Bacteria</taxon>
        <taxon>Bacillati</taxon>
        <taxon>Bacillota</taxon>
        <taxon>Bacilli</taxon>
        <taxon>Bacillales</taxon>
        <taxon>Paenibacillaceae</taxon>
        <taxon>Paenibacillus</taxon>
    </lineage>
</organism>
<dbReference type="Gene3D" id="3.60.15.10">
    <property type="entry name" value="Ribonuclease Z/Hydroxyacylglutathione hydrolase-like"/>
    <property type="match status" value="1"/>
</dbReference>
<protein>
    <recommendedName>
        <fullName evidence="3">Metallophosphoesterase</fullName>
    </recommendedName>
</protein>
<dbReference type="Proteomes" id="UP001589619">
    <property type="component" value="Unassembled WGS sequence"/>
</dbReference>
<dbReference type="RefSeq" id="WP_344912756.1">
    <property type="nucleotide sequence ID" value="NZ_BAAAYO010000010.1"/>
</dbReference>
<proteinExistence type="predicted"/>
<dbReference type="InterPro" id="IPR036866">
    <property type="entry name" value="RibonucZ/Hydroxyglut_hydro"/>
</dbReference>